<dbReference type="InterPro" id="IPR018044">
    <property type="entry name" value="Peptidase_S11"/>
</dbReference>
<dbReference type="Gene3D" id="2.60.410.10">
    <property type="entry name" value="D-Ala-D-Ala carboxypeptidase, C-terminal domain"/>
    <property type="match status" value="1"/>
</dbReference>
<dbReference type="GO" id="GO:0009252">
    <property type="term" value="P:peptidoglycan biosynthetic process"/>
    <property type="evidence" value="ECO:0007669"/>
    <property type="project" value="UniProtKB-KW"/>
</dbReference>
<dbReference type="GO" id="GO:0009002">
    <property type="term" value="F:serine-type D-Ala-D-Ala carboxypeptidase activity"/>
    <property type="evidence" value="ECO:0007669"/>
    <property type="project" value="UniProtKB-EC"/>
</dbReference>
<proteinExistence type="inferred from homology"/>
<dbReference type="InterPro" id="IPR012907">
    <property type="entry name" value="Peptidase_S11_C"/>
</dbReference>
<evidence type="ECO:0000256" key="6">
    <source>
        <dbReference type="ARBA" id="ARBA00022670"/>
    </source>
</evidence>
<dbReference type="PRINTS" id="PR00725">
    <property type="entry name" value="DADACBPTASE1"/>
</dbReference>
<evidence type="ECO:0000256" key="7">
    <source>
        <dbReference type="ARBA" id="ARBA00022729"/>
    </source>
</evidence>
<feature type="domain" description="Peptidase S11 D-Ala-D-Ala carboxypeptidase A C-terminal" evidence="17">
    <location>
        <begin position="279"/>
        <end position="370"/>
    </location>
</feature>
<evidence type="ECO:0000256" key="8">
    <source>
        <dbReference type="ARBA" id="ARBA00022801"/>
    </source>
</evidence>
<evidence type="ECO:0000313" key="19">
    <source>
        <dbReference type="Proteomes" id="UP000824140"/>
    </source>
</evidence>
<keyword evidence="8" id="KW-0378">Hydrolase</keyword>
<dbReference type="Pfam" id="PF07943">
    <property type="entry name" value="PBP5_C"/>
    <property type="match status" value="1"/>
</dbReference>
<evidence type="ECO:0000256" key="1">
    <source>
        <dbReference type="ARBA" id="ARBA00003217"/>
    </source>
</evidence>
<dbReference type="Pfam" id="PF00768">
    <property type="entry name" value="Peptidase_S11"/>
    <property type="match status" value="1"/>
</dbReference>
<keyword evidence="11" id="KW-0961">Cell wall biogenesis/degradation</keyword>
<keyword evidence="9" id="KW-0133">Cell shape</keyword>
<dbReference type="SUPFAM" id="SSF69189">
    <property type="entry name" value="Penicillin-binding protein associated domain"/>
    <property type="match status" value="1"/>
</dbReference>
<dbReference type="InterPro" id="IPR015956">
    <property type="entry name" value="Peniciliin-bd_prot_C_sf"/>
</dbReference>
<feature type="active site" description="Proton acceptor" evidence="13">
    <location>
        <position position="66"/>
    </location>
</feature>
<organism evidence="18 19">
    <name type="scientific">Candidatus Alectryocaccomicrobium excrementavium</name>
    <dbReference type="NCBI Taxonomy" id="2840668"/>
    <lineage>
        <taxon>Bacteria</taxon>
        <taxon>Bacillati</taxon>
        <taxon>Bacillota</taxon>
        <taxon>Clostridia</taxon>
        <taxon>Candidatus Alectryocaccomicrobium</taxon>
    </lineage>
</organism>
<dbReference type="EC" id="3.4.16.4" evidence="4"/>
<evidence type="ECO:0000313" key="18">
    <source>
        <dbReference type="EMBL" id="HIS93093.1"/>
    </source>
</evidence>
<reference evidence="18" key="1">
    <citation type="submission" date="2020-10" db="EMBL/GenBank/DDBJ databases">
        <authorList>
            <person name="Gilroy R."/>
        </authorList>
    </citation>
    <scope>NUCLEOTIDE SEQUENCE</scope>
    <source>
        <strain evidence="18">13766</strain>
    </source>
</reference>
<dbReference type="InterPro" id="IPR037167">
    <property type="entry name" value="Peptidase_S11_C_sf"/>
</dbReference>
<evidence type="ECO:0000256" key="3">
    <source>
        <dbReference type="ARBA" id="ARBA00007164"/>
    </source>
</evidence>
<dbReference type="SUPFAM" id="SSF56601">
    <property type="entry name" value="beta-lactamase/transpeptidase-like"/>
    <property type="match status" value="1"/>
</dbReference>
<evidence type="ECO:0000256" key="5">
    <source>
        <dbReference type="ARBA" id="ARBA00022645"/>
    </source>
</evidence>
<dbReference type="SMART" id="SM00936">
    <property type="entry name" value="PBP5_C"/>
    <property type="match status" value="1"/>
</dbReference>
<protein>
    <recommendedName>
        <fullName evidence="4">serine-type D-Ala-D-Ala carboxypeptidase</fullName>
        <ecNumber evidence="4">3.4.16.4</ecNumber>
    </recommendedName>
</protein>
<name>A0A9D1G0K6_9FIRM</name>
<comment type="caution">
    <text evidence="18">The sequence shown here is derived from an EMBL/GenBank/DDBJ whole genome shotgun (WGS) entry which is preliminary data.</text>
</comment>
<comment type="pathway">
    <text evidence="2">Cell wall biogenesis; peptidoglycan biosynthesis.</text>
</comment>
<feature type="binding site" evidence="14">
    <location>
        <position position="229"/>
    </location>
    <ligand>
        <name>substrate</name>
    </ligand>
</feature>
<comment type="function">
    <text evidence="1">Removes C-terminal D-alanyl residues from sugar-peptide cell wall precursors.</text>
</comment>
<gene>
    <name evidence="18" type="ORF">IAA84_08785</name>
</gene>
<accession>A0A9D1G0K6</accession>
<keyword evidence="10" id="KW-0573">Peptidoglycan synthesis</keyword>
<feature type="chain" id="PRO_5039124757" description="serine-type D-Ala-D-Ala carboxypeptidase" evidence="16">
    <location>
        <begin position="22"/>
        <end position="387"/>
    </location>
</feature>
<dbReference type="InterPro" id="IPR012338">
    <property type="entry name" value="Beta-lactam/transpept-like"/>
</dbReference>
<dbReference type="InterPro" id="IPR001967">
    <property type="entry name" value="Peptidase_S11_N"/>
</dbReference>
<comment type="similarity">
    <text evidence="3 15">Belongs to the peptidase S11 family.</text>
</comment>
<evidence type="ECO:0000256" key="11">
    <source>
        <dbReference type="ARBA" id="ARBA00023316"/>
    </source>
</evidence>
<feature type="active site" evidence="13">
    <location>
        <position position="123"/>
    </location>
</feature>
<dbReference type="Gene3D" id="3.40.710.10">
    <property type="entry name" value="DD-peptidase/beta-lactamase superfamily"/>
    <property type="match status" value="1"/>
</dbReference>
<dbReference type="GO" id="GO:0008360">
    <property type="term" value="P:regulation of cell shape"/>
    <property type="evidence" value="ECO:0007669"/>
    <property type="project" value="UniProtKB-KW"/>
</dbReference>
<dbReference type="GO" id="GO:0006508">
    <property type="term" value="P:proteolysis"/>
    <property type="evidence" value="ECO:0007669"/>
    <property type="project" value="UniProtKB-KW"/>
</dbReference>
<keyword evidence="5 18" id="KW-0121">Carboxypeptidase</keyword>
<dbReference type="PANTHER" id="PTHR21581">
    <property type="entry name" value="D-ALANYL-D-ALANINE CARBOXYPEPTIDASE"/>
    <property type="match status" value="1"/>
</dbReference>
<evidence type="ECO:0000256" key="2">
    <source>
        <dbReference type="ARBA" id="ARBA00004752"/>
    </source>
</evidence>
<feature type="signal peptide" evidence="16">
    <location>
        <begin position="1"/>
        <end position="21"/>
    </location>
</feature>
<dbReference type="PANTHER" id="PTHR21581:SF6">
    <property type="entry name" value="TRAFFICKING PROTEIN PARTICLE COMPLEX SUBUNIT 12"/>
    <property type="match status" value="1"/>
</dbReference>
<evidence type="ECO:0000256" key="15">
    <source>
        <dbReference type="RuleBase" id="RU004016"/>
    </source>
</evidence>
<comment type="catalytic activity">
    <reaction evidence="12">
        <text>Preferential cleavage: (Ac)2-L-Lys-D-Ala-|-D-Ala. Also transpeptidation of peptidyl-alanyl moieties that are N-acyl substituents of D-alanine.</text>
        <dbReference type="EC" id="3.4.16.4"/>
    </reaction>
</comment>
<keyword evidence="7 16" id="KW-0732">Signal</keyword>
<dbReference type="EMBL" id="DVJN01000175">
    <property type="protein sequence ID" value="HIS93093.1"/>
    <property type="molecule type" value="Genomic_DNA"/>
</dbReference>
<keyword evidence="6" id="KW-0645">Protease</keyword>
<evidence type="ECO:0000256" key="9">
    <source>
        <dbReference type="ARBA" id="ARBA00022960"/>
    </source>
</evidence>
<feature type="active site" description="Acyl-ester intermediate" evidence="13">
    <location>
        <position position="63"/>
    </location>
</feature>
<evidence type="ECO:0000256" key="14">
    <source>
        <dbReference type="PIRSR" id="PIRSR618044-2"/>
    </source>
</evidence>
<evidence type="ECO:0000256" key="16">
    <source>
        <dbReference type="SAM" id="SignalP"/>
    </source>
</evidence>
<dbReference type="GO" id="GO:0071555">
    <property type="term" value="P:cell wall organization"/>
    <property type="evidence" value="ECO:0007669"/>
    <property type="project" value="UniProtKB-KW"/>
</dbReference>
<evidence type="ECO:0000256" key="10">
    <source>
        <dbReference type="ARBA" id="ARBA00022984"/>
    </source>
</evidence>
<dbReference type="AlphaFoldDB" id="A0A9D1G0K6"/>
<sequence length="387" mass="41304">MKRFACLFMALALLAPAPAVLAEGALETAPPIPLLCESAVLMEPESGQILFEQNAGERRPVASVTKVMAILLALEALEAGRATLGDPVTISKTAAGMGGSQVLLDAGETQPFEILLKSMIVGSANDATVAIGEYLYGSHQLFVDRMNERAQELGMADTYFVNSTGLPAEGHYTTARDVARMTVEMLKHPLYFDYSTIWLDSVIHESGRETQLTNTNRLIRLYDGCDGGKTGSTSEAGYCLSATAERGGMRLIAVVLGAQSSTARFDTAASMFDYGFANYRLYPVARSGAKIRGEMPVEGGNLPSIALMLQGDLTLLMKKGGEQAVELLPNLPPSVQAPLSMGDLVGSVDVALDGRVIASIDVVAAQSVGRQDFADGLRRVFGRWLFQ</sequence>
<evidence type="ECO:0000259" key="17">
    <source>
        <dbReference type="SMART" id="SM00936"/>
    </source>
</evidence>
<evidence type="ECO:0000256" key="12">
    <source>
        <dbReference type="ARBA" id="ARBA00034000"/>
    </source>
</evidence>
<reference evidence="18" key="2">
    <citation type="journal article" date="2021" name="PeerJ">
        <title>Extensive microbial diversity within the chicken gut microbiome revealed by metagenomics and culture.</title>
        <authorList>
            <person name="Gilroy R."/>
            <person name="Ravi A."/>
            <person name="Getino M."/>
            <person name="Pursley I."/>
            <person name="Horton D.L."/>
            <person name="Alikhan N.F."/>
            <person name="Baker D."/>
            <person name="Gharbi K."/>
            <person name="Hall N."/>
            <person name="Watson M."/>
            <person name="Adriaenssens E.M."/>
            <person name="Foster-Nyarko E."/>
            <person name="Jarju S."/>
            <person name="Secka A."/>
            <person name="Antonio M."/>
            <person name="Oren A."/>
            <person name="Chaudhuri R.R."/>
            <person name="La Ragione R."/>
            <person name="Hildebrand F."/>
            <person name="Pallen M.J."/>
        </authorList>
    </citation>
    <scope>NUCLEOTIDE SEQUENCE</scope>
    <source>
        <strain evidence="18">13766</strain>
    </source>
</reference>
<evidence type="ECO:0000256" key="4">
    <source>
        <dbReference type="ARBA" id="ARBA00012448"/>
    </source>
</evidence>
<dbReference type="Proteomes" id="UP000824140">
    <property type="component" value="Unassembled WGS sequence"/>
</dbReference>
<evidence type="ECO:0000256" key="13">
    <source>
        <dbReference type="PIRSR" id="PIRSR618044-1"/>
    </source>
</evidence>